<dbReference type="OrthoDB" id="3266966at2"/>
<keyword evidence="1" id="KW-1133">Transmembrane helix</keyword>
<feature type="transmembrane region" description="Helical" evidence="1">
    <location>
        <begin position="214"/>
        <end position="231"/>
    </location>
</feature>
<keyword evidence="3" id="KW-1185">Reference proteome</keyword>
<feature type="transmembrane region" description="Helical" evidence="1">
    <location>
        <begin position="330"/>
        <end position="347"/>
    </location>
</feature>
<dbReference type="InterPro" id="IPR018674">
    <property type="entry name" value="DUF2142_membrane"/>
</dbReference>
<dbReference type="EMBL" id="LT629804">
    <property type="protein sequence ID" value="SDU78214.1"/>
    <property type="molecule type" value="Genomic_DNA"/>
</dbReference>
<dbReference type="STRING" id="131112.SAMN04489737_0375"/>
<reference evidence="3" key="1">
    <citation type="submission" date="2016-10" db="EMBL/GenBank/DDBJ databases">
        <authorList>
            <person name="Varghese N."/>
            <person name="Submissions S."/>
        </authorList>
    </citation>
    <scope>NUCLEOTIDE SEQUENCE [LARGE SCALE GENOMIC DNA]</scope>
    <source>
        <strain evidence="3">DSM 10002</strain>
    </source>
</reference>
<gene>
    <name evidence="2" type="ORF">SAMN04489737_0375</name>
</gene>
<feature type="transmembrane region" description="Helical" evidence="1">
    <location>
        <begin position="140"/>
        <end position="161"/>
    </location>
</feature>
<accession>A0A1H2LBM9</accession>
<feature type="transmembrane region" description="Helical" evidence="1">
    <location>
        <begin position="388"/>
        <end position="404"/>
    </location>
</feature>
<feature type="transmembrane region" description="Helical" evidence="1">
    <location>
        <begin position="259"/>
        <end position="276"/>
    </location>
</feature>
<name>A0A1H2LBM9_9ACTO</name>
<dbReference type="AlphaFoldDB" id="A0A1H2LBM9"/>
<evidence type="ECO:0000256" key="1">
    <source>
        <dbReference type="SAM" id="Phobius"/>
    </source>
</evidence>
<dbReference type="Proteomes" id="UP000214355">
    <property type="component" value="Chromosome I"/>
</dbReference>
<feature type="transmembrane region" description="Helical" evidence="1">
    <location>
        <begin position="359"/>
        <end position="382"/>
    </location>
</feature>
<sequence>MRDNRLQHLRSTLGIRSISLVILTMIAFLGAGLGWAVASPIGGSPDDDFHMGSIWCPRPIGQSCAVKMIDGVEKVRVPAPVAAGAACHAFKSDSSAADCNVDISTNELMWSHRYDNGDYPTGYYAFQHLFVQEDVGKSIILMRTINLAIAVVLLGLIGVFIRPEQRPAFLLPMIVTWIPMGFYFITSMNPSSWAITGLYGYTTAMYGAATRKDWRRWILLGLSIFSAILCLSSRRDVSFYLFVVAVAFVFAIKWTRDNIVPAITVALIGLVGAYSITLGGQAKHVTASFAAEGNLLRTAVHTILDFPRYLAGMFGVTYGPGWFDTPLDGPVTYMALFVFSGALMAGLRSGTWRKWLSATVVLGAMAGIPLVFILKGIFSGFGDYQPRYMMPLLGVLLFILFIVGTQQKRIFQLPQLIAVGMAISAANSIALHIVMQRYISGFQPPHLFNLNNNMEWWWDISISPMTVWEVSSLAFVVGVITVIIFIHRHSFYDAEVKNVSMVEENRYIASEGEKKAPKNLV</sequence>
<evidence type="ECO:0000313" key="3">
    <source>
        <dbReference type="Proteomes" id="UP000214355"/>
    </source>
</evidence>
<feature type="transmembrane region" description="Helical" evidence="1">
    <location>
        <begin position="416"/>
        <end position="435"/>
    </location>
</feature>
<evidence type="ECO:0000313" key="2">
    <source>
        <dbReference type="EMBL" id="SDU78214.1"/>
    </source>
</evidence>
<organism evidence="2 3">
    <name type="scientific">Arcanobacterium phocae</name>
    <dbReference type="NCBI Taxonomy" id="131112"/>
    <lineage>
        <taxon>Bacteria</taxon>
        <taxon>Bacillati</taxon>
        <taxon>Actinomycetota</taxon>
        <taxon>Actinomycetes</taxon>
        <taxon>Actinomycetales</taxon>
        <taxon>Actinomycetaceae</taxon>
        <taxon>Arcanobacterium</taxon>
    </lineage>
</organism>
<feature type="transmembrane region" description="Helical" evidence="1">
    <location>
        <begin position="168"/>
        <end position="185"/>
    </location>
</feature>
<proteinExistence type="predicted"/>
<feature type="transmembrane region" description="Helical" evidence="1">
    <location>
        <begin position="465"/>
        <end position="486"/>
    </location>
</feature>
<keyword evidence="1" id="KW-0812">Transmembrane</keyword>
<protein>
    <submittedName>
        <fullName evidence="2">Predicted membrane protein</fullName>
    </submittedName>
</protein>
<feature type="transmembrane region" description="Helical" evidence="1">
    <location>
        <begin position="237"/>
        <end position="252"/>
    </location>
</feature>
<feature type="transmembrane region" description="Helical" evidence="1">
    <location>
        <begin position="191"/>
        <end position="209"/>
    </location>
</feature>
<dbReference type="RefSeq" id="WP_091279218.1">
    <property type="nucleotide sequence ID" value="NZ_LT629804.1"/>
</dbReference>
<keyword evidence="1" id="KW-0472">Membrane</keyword>
<dbReference type="Pfam" id="PF09913">
    <property type="entry name" value="DUF2142"/>
    <property type="match status" value="1"/>
</dbReference>
<feature type="transmembrane region" description="Helical" evidence="1">
    <location>
        <begin position="20"/>
        <end position="38"/>
    </location>
</feature>
<dbReference type="GeneID" id="65344130"/>